<dbReference type="EMBL" id="CP017708">
    <property type="protein sequence ID" value="AOY79768.2"/>
    <property type="molecule type" value="Genomic_DNA"/>
</dbReference>
<dbReference type="AlphaFoldDB" id="A0A1D9FWK5"/>
<organism evidence="1">
    <name type="scientific">Moorena producens (strain JHB)</name>
    <dbReference type="NCBI Taxonomy" id="1454205"/>
    <lineage>
        <taxon>Bacteria</taxon>
        <taxon>Bacillati</taxon>
        <taxon>Cyanobacteriota</taxon>
        <taxon>Cyanophyceae</taxon>
        <taxon>Coleofasciculales</taxon>
        <taxon>Coleofasciculaceae</taxon>
        <taxon>Moorena</taxon>
    </lineage>
</organism>
<evidence type="ECO:0000313" key="1">
    <source>
        <dbReference type="EMBL" id="AOY79768.2"/>
    </source>
</evidence>
<gene>
    <name evidence="1" type="ORF">BJP36_07365</name>
</gene>
<reference evidence="1" key="2">
    <citation type="submission" date="2022-10" db="EMBL/GenBank/DDBJ databases">
        <authorList>
            <person name="Ngo T.-E."/>
        </authorList>
    </citation>
    <scope>NUCLEOTIDE SEQUENCE</scope>
    <source>
        <strain evidence="1">JHB</strain>
    </source>
</reference>
<name>A0A1D9FWK5_MOOP1</name>
<evidence type="ECO:0008006" key="2">
    <source>
        <dbReference type="Google" id="ProtNLM"/>
    </source>
</evidence>
<sequence length="53" mass="5986">MERCSYFAVENRVDLLVTGDKKHFGSFYGQILEGVTVVNLLEAIALLINQEKL</sequence>
<reference evidence="1" key="1">
    <citation type="journal article" date="2017" name="Proc. Natl. Acad. Sci. U.S.A.">
        <title>Comparative genomics uncovers the prolific and distinctive metabolic potential of the cyanobacterial genus Moorea.</title>
        <authorList>
            <person name="Leao T."/>
            <person name="Castelao G."/>
            <person name="Korobeynikov A."/>
            <person name="Monroe E.A."/>
            <person name="Podell S."/>
            <person name="Glukhov E."/>
            <person name="Allen E.E."/>
            <person name="Gerwick W.H."/>
            <person name="Gerwick L."/>
        </authorList>
    </citation>
    <scope>NUCLEOTIDE SEQUENCE</scope>
    <source>
        <strain evidence="1">JHB</strain>
    </source>
</reference>
<dbReference type="Proteomes" id="UP000176944">
    <property type="component" value="Chromosome"/>
</dbReference>
<proteinExistence type="predicted"/>
<accession>A0A1D9FWK5</accession>
<protein>
    <recommendedName>
        <fullName evidence="2">PIN domain-containing protein</fullName>
    </recommendedName>
</protein>